<evidence type="ECO:0000256" key="9">
    <source>
        <dbReference type="ARBA" id="ARBA00023239"/>
    </source>
</evidence>
<keyword evidence="5 12" id="KW-0479">Metal-binding</keyword>
<comment type="pathway">
    <text evidence="2 12">Amino-acid biosynthesis; L-histidine biosynthesis; L-histidine from 5-phospho-alpha-D-ribose 1-diphosphate: step 6/9.</text>
</comment>
<dbReference type="InterPro" id="IPR000807">
    <property type="entry name" value="ImidazoleglycerolP_deHydtase"/>
</dbReference>
<dbReference type="GO" id="GO:0000105">
    <property type="term" value="P:L-histidine biosynthetic process"/>
    <property type="evidence" value="ECO:0007669"/>
    <property type="project" value="UniProtKB-UniRule"/>
</dbReference>
<dbReference type="EC" id="4.2.1.19" evidence="12"/>
<dbReference type="FunFam" id="3.30.230.40:FF:000003">
    <property type="entry name" value="Imidazoleglycerol-phosphate dehydratase HisB"/>
    <property type="match status" value="1"/>
</dbReference>
<dbReference type="HAMAP" id="MF_00076">
    <property type="entry name" value="HisB"/>
    <property type="match status" value="1"/>
</dbReference>
<evidence type="ECO:0000256" key="3">
    <source>
        <dbReference type="ARBA" id="ARBA00022490"/>
    </source>
</evidence>
<dbReference type="FunFam" id="3.30.230.40:FF:000001">
    <property type="entry name" value="Imidazoleglycerol-phosphate dehydratase HisB"/>
    <property type="match status" value="1"/>
</dbReference>
<evidence type="ECO:0000256" key="7">
    <source>
        <dbReference type="ARBA" id="ARBA00022842"/>
    </source>
</evidence>
<sequence length="386" mass="43983">MSVKNKKKILFLDRDGTLIVEPPEDFQVDSLEKLQFVPKVITALHKVVTHSDYLLVMVTNQDGLGTDAFPEQAFWAPHQKMMQTFEQEGIRFFGVHIDPTFEHENAPTRKPRTGMLTHYMESEDYDLTGSFVVGDRLSDVQLAANLGCRAILYTADEEKYRRWKAEEEALKKQFPCLCLVCNDWHQLADYLLIHKSRRAQVWRQTNETKISITLDLDTPAEPSIQTGIPFLDHMLHQLARHGALGLEVQVAGDLEVDEHHTIEDTALALGQAFAQALGKKWGIRRYGHFLLPMDESIAQVAVDFSGRPYLNFHAVWHRERVGGMPTEMVKHFFASFCHTAACNLYMKVEGENDHHQIEALFKAWARALRMAIEITDTGLPSTKGTL</sequence>
<protein>
    <recommendedName>
        <fullName evidence="12">Histidine biosynthesis bifunctional protein HisB</fullName>
    </recommendedName>
    <domain>
        <recommendedName>
            <fullName evidence="12">Histidinol-phosphatase</fullName>
            <ecNumber evidence="12">3.1.3.15</ecNumber>
        </recommendedName>
    </domain>
    <domain>
        <recommendedName>
            <fullName evidence="12">Imidazoleglycerol-phosphate dehydratase</fullName>
            <shortName evidence="12">IGPD</shortName>
            <ecNumber evidence="12">4.2.1.19</ecNumber>
        </recommendedName>
    </domain>
</protein>
<feature type="binding site" evidence="12">
    <location>
        <position position="13"/>
    </location>
    <ligand>
        <name>Mg(2+)</name>
        <dbReference type="ChEBI" id="CHEBI:18420"/>
    </ligand>
</feature>
<comment type="subcellular location">
    <subcellularLocation>
        <location evidence="12">Cytoplasm</location>
    </subcellularLocation>
</comment>
<dbReference type="InterPro" id="IPR020568">
    <property type="entry name" value="Ribosomal_Su5_D2-typ_SF"/>
</dbReference>
<dbReference type="EMBL" id="JAASRN010000001">
    <property type="protein sequence ID" value="NIK72982.1"/>
    <property type="molecule type" value="Genomic_DNA"/>
</dbReference>
<keyword evidence="6 12" id="KW-0378">Hydrolase</keyword>
<keyword evidence="4 12" id="KW-0028">Amino-acid biosynthesis</keyword>
<comment type="catalytic activity">
    <reaction evidence="12">
        <text>D-erythro-1-(imidazol-4-yl)glycerol 3-phosphate = 3-(imidazol-4-yl)-2-oxopropyl phosphate + H2O</text>
        <dbReference type="Rhea" id="RHEA:11040"/>
        <dbReference type="ChEBI" id="CHEBI:15377"/>
        <dbReference type="ChEBI" id="CHEBI:57766"/>
        <dbReference type="ChEBI" id="CHEBI:58278"/>
        <dbReference type="EC" id="4.2.1.19"/>
    </reaction>
</comment>
<dbReference type="InterPro" id="IPR036412">
    <property type="entry name" value="HAD-like_sf"/>
</dbReference>
<dbReference type="CDD" id="cd07503">
    <property type="entry name" value="HAD_HisB-N"/>
    <property type="match status" value="1"/>
</dbReference>
<dbReference type="InterPro" id="IPR023214">
    <property type="entry name" value="HAD_sf"/>
</dbReference>
<dbReference type="HAMAP" id="MF_01022">
    <property type="entry name" value="Bifunc_HisB"/>
    <property type="match status" value="1"/>
</dbReference>
<dbReference type="PROSITE" id="PS00955">
    <property type="entry name" value="IGP_DEHYDRATASE_2"/>
    <property type="match status" value="1"/>
</dbReference>
<dbReference type="GO" id="GO:0046872">
    <property type="term" value="F:metal ion binding"/>
    <property type="evidence" value="ECO:0007669"/>
    <property type="project" value="UniProtKB-KW"/>
</dbReference>
<dbReference type="InterPro" id="IPR006543">
    <property type="entry name" value="Histidinol-phos"/>
</dbReference>
<dbReference type="EC" id="3.1.3.15" evidence="12"/>
<comment type="similarity">
    <text evidence="12">In the N-terminal section; belongs to the histidinol-phosphatase family.</text>
</comment>
<dbReference type="InterPro" id="IPR020565">
    <property type="entry name" value="ImidazoleglycerP_deHydtase_CS"/>
</dbReference>
<reference evidence="13 14" key="1">
    <citation type="submission" date="2020-03" db="EMBL/GenBank/DDBJ databases">
        <title>Genomic Encyclopedia of Type Strains, Phase IV (KMG-IV): sequencing the most valuable type-strain genomes for metagenomic binning, comparative biology and taxonomic classification.</title>
        <authorList>
            <person name="Goeker M."/>
        </authorList>
    </citation>
    <scope>NUCLEOTIDE SEQUENCE [LARGE SCALE GENOMIC DNA]</scope>
    <source>
        <strain evidence="13 14">DSM 5718</strain>
    </source>
</reference>
<comment type="similarity">
    <text evidence="12">In the C-terminal section; belongs to the imidazoleglycerol-phosphate dehydratase family.</text>
</comment>
<evidence type="ECO:0000256" key="5">
    <source>
        <dbReference type="ARBA" id="ARBA00022723"/>
    </source>
</evidence>
<dbReference type="Pfam" id="PF00475">
    <property type="entry name" value="IGPD"/>
    <property type="match status" value="1"/>
</dbReference>
<comment type="pathway">
    <text evidence="12">Amino-acid biosynthesis; L-histidine biosynthesis; L-histidine from 5-phospho-alpha-D-ribose 1-diphosphate: step 8/9.</text>
</comment>
<comment type="caution">
    <text evidence="13">The sequence shown here is derived from an EMBL/GenBank/DDBJ whole genome shotgun (WGS) entry which is preliminary data.</text>
</comment>
<evidence type="ECO:0000256" key="6">
    <source>
        <dbReference type="ARBA" id="ARBA00022801"/>
    </source>
</evidence>
<dbReference type="NCBIfam" id="NF003937">
    <property type="entry name" value="PRK05446.1"/>
    <property type="match status" value="1"/>
</dbReference>
<dbReference type="GO" id="GO:0004424">
    <property type="term" value="F:imidazoleglycerol-phosphate dehydratase activity"/>
    <property type="evidence" value="ECO:0007669"/>
    <property type="project" value="UniProtKB-UniRule"/>
</dbReference>
<gene>
    <name evidence="12" type="primary">hisB</name>
    <name evidence="13" type="ORF">FHS56_000468</name>
</gene>
<feature type="active site" description="Nucleophile" evidence="12">
    <location>
        <position position="13"/>
    </location>
</feature>
<organism evidence="13 14">
    <name type="scientific">Thermonema lapsum</name>
    <dbReference type="NCBI Taxonomy" id="28195"/>
    <lineage>
        <taxon>Bacteria</taxon>
        <taxon>Pseudomonadati</taxon>
        <taxon>Bacteroidota</taxon>
        <taxon>Cytophagia</taxon>
        <taxon>Cytophagales</taxon>
        <taxon>Thermonemataceae</taxon>
        <taxon>Thermonema</taxon>
    </lineage>
</organism>
<evidence type="ECO:0000256" key="4">
    <source>
        <dbReference type="ARBA" id="ARBA00022605"/>
    </source>
</evidence>
<dbReference type="Pfam" id="PF13242">
    <property type="entry name" value="Hydrolase_like"/>
    <property type="match status" value="1"/>
</dbReference>
<keyword evidence="7 12" id="KW-0460">Magnesium</keyword>
<dbReference type="NCBIfam" id="TIGR01662">
    <property type="entry name" value="HAD-SF-IIIA"/>
    <property type="match status" value="1"/>
</dbReference>
<dbReference type="UniPathway" id="UPA00031">
    <property type="reaction ID" value="UER00011"/>
</dbReference>
<dbReference type="PANTHER" id="PTHR23133">
    <property type="entry name" value="IMIDAZOLEGLYCEROL-PHOSPHATE DEHYDRATASE HIS7"/>
    <property type="match status" value="1"/>
</dbReference>
<dbReference type="SUPFAM" id="SSF54211">
    <property type="entry name" value="Ribosomal protein S5 domain 2-like"/>
    <property type="match status" value="2"/>
</dbReference>
<dbReference type="Gene3D" id="3.40.50.1000">
    <property type="entry name" value="HAD superfamily/HAD-like"/>
    <property type="match status" value="1"/>
</dbReference>
<proteinExistence type="inferred from homology"/>
<evidence type="ECO:0000256" key="12">
    <source>
        <dbReference type="HAMAP-Rule" id="MF_01022"/>
    </source>
</evidence>
<dbReference type="RefSeq" id="WP_166918265.1">
    <property type="nucleotide sequence ID" value="NZ_JAASRN010000001.1"/>
</dbReference>
<accession>A0A846MNJ4</accession>
<dbReference type="GO" id="GO:0004401">
    <property type="term" value="F:histidinol-phosphatase activity"/>
    <property type="evidence" value="ECO:0007669"/>
    <property type="project" value="UniProtKB-UniRule"/>
</dbReference>
<evidence type="ECO:0000256" key="1">
    <source>
        <dbReference type="ARBA" id="ARBA00001946"/>
    </source>
</evidence>
<dbReference type="NCBIfam" id="TIGR01261">
    <property type="entry name" value="hisB_Nterm"/>
    <property type="match status" value="1"/>
</dbReference>
<dbReference type="NCBIfam" id="TIGR01656">
    <property type="entry name" value="Histidinol-ppas"/>
    <property type="match status" value="1"/>
</dbReference>
<feature type="region of interest" description="Histidinol-phosphatase" evidence="12">
    <location>
        <begin position="1"/>
        <end position="196"/>
    </location>
</feature>
<comment type="catalytic activity">
    <reaction evidence="11 12">
        <text>L-histidinol phosphate + H2O = L-histidinol + phosphate</text>
        <dbReference type="Rhea" id="RHEA:14465"/>
        <dbReference type="ChEBI" id="CHEBI:15377"/>
        <dbReference type="ChEBI" id="CHEBI:43474"/>
        <dbReference type="ChEBI" id="CHEBI:57699"/>
        <dbReference type="ChEBI" id="CHEBI:57980"/>
        <dbReference type="EC" id="3.1.3.15"/>
    </reaction>
</comment>
<keyword evidence="8 12" id="KW-0368">Histidine biosynthesis</keyword>
<dbReference type="NCBIfam" id="NF002111">
    <property type="entry name" value="PRK00951.2-1"/>
    <property type="match status" value="1"/>
</dbReference>
<keyword evidence="9 12" id="KW-0456">Lyase</keyword>
<keyword evidence="14" id="KW-1185">Reference proteome</keyword>
<dbReference type="Gene3D" id="3.30.230.40">
    <property type="entry name" value="Imidazole glycerol phosphate dehydratase, domain 1"/>
    <property type="match status" value="2"/>
</dbReference>
<dbReference type="InterPro" id="IPR038494">
    <property type="entry name" value="IGPD_sf"/>
</dbReference>
<evidence type="ECO:0000313" key="13">
    <source>
        <dbReference type="EMBL" id="NIK72982.1"/>
    </source>
</evidence>
<dbReference type="InterPro" id="IPR005954">
    <property type="entry name" value="HisB_N"/>
</dbReference>
<dbReference type="InterPro" id="IPR020566">
    <property type="entry name" value="His_synth_bifunc_HisB"/>
</dbReference>
<keyword evidence="3 12" id="KW-0963">Cytoplasm</keyword>
<evidence type="ECO:0000256" key="11">
    <source>
        <dbReference type="ARBA" id="ARBA00049158"/>
    </source>
</evidence>
<feature type="active site" description="Proton donor" evidence="12">
    <location>
        <position position="15"/>
    </location>
</feature>
<evidence type="ECO:0000256" key="8">
    <source>
        <dbReference type="ARBA" id="ARBA00023102"/>
    </source>
</evidence>
<evidence type="ECO:0000313" key="14">
    <source>
        <dbReference type="Proteomes" id="UP000537126"/>
    </source>
</evidence>
<comment type="caution">
    <text evidence="12">Lacks conserved residue(s) required for the propagation of feature annotation.</text>
</comment>
<evidence type="ECO:0000256" key="2">
    <source>
        <dbReference type="ARBA" id="ARBA00005047"/>
    </source>
</evidence>
<dbReference type="Proteomes" id="UP000537126">
    <property type="component" value="Unassembled WGS sequence"/>
</dbReference>
<dbReference type="AlphaFoldDB" id="A0A846MNJ4"/>
<feature type="binding site" evidence="12">
    <location>
        <position position="135"/>
    </location>
    <ligand>
        <name>Mg(2+)</name>
        <dbReference type="ChEBI" id="CHEBI:18420"/>
    </ligand>
</feature>
<dbReference type="SUPFAM" id="SSF56784">
    <property type="entry name" value="HAD-like"/>
    <property type="match status" value="1"/>
</dbReference>
<dbReference type="GO" id="GO:0005737">
    <property type="term" value="C:cytoplasm"/>
    <property type="evidence" value="ECO:0007669"/>
    <property type="project" value="UniProtKB-SubCell"/>
</dbReference>
<name>A0A846MNJ4_9BACT</name>
<comment type="cofactor">
    <cofactor evidence="1 12">
        <name>Mg(2+)</name>
        <dbReference type="ChEBI" id="CHEBI:18420"/>
    </cofactor>
</comment>
<evidence type="ECO:0000256" key="10">
    <source>
        <dbReference type="ARBA" id="ARBA00023268"/>
    </source>
</evidence>
<feature type="region of interest" description="Imidazoleglycerol-phosphate dehydratase" evidence="12">
    <location>
        <begin position="197"/>
        <end position="386"/>
    </location>
</feature>
<dbReference type="CDD" id="cd07914">
    <property type="entry name" value="IGPD"/>
    <property type="match status" value="1"/>
</dbReference>
<feature type="binding site" evidence="12">
    <location>
        <position position="15"/>
    </location>
    <ligand>
        <name>Mg(2+)</name>
        <dbReference type="ChEBI" id="CHEBI:18420"/>
    </ligand>
</feature>
<dbReference type="PANTHER" id="PTHR23133:SF2">
    <property type="entry name" value="IMIDAZOLEGLYCEROL-PHOSPHATE DEHYDRATASE"/>
    <property type="match status" value="1"/>
</dbReference>
<keyword evidence="10 12" id="KW-0511">Multifunctional enzyme</keyword>
<dbReference type="InterPro" id="IPR006549">
    <property type="entry name" value="HAD-SF_hydro_IIIA"/>
</dbReference>
<dbReference type="PROSITE" id="PS00954">
    <property type="entry name" value="IGP_DEHYDRATASE_1"/>
    <property type="match status" value="1"/>
</dbReference>